<name>A0A5D6W909_9FIRM</name>
<gene>
    <name evidence="2" type="ORF">FZ040_04085</name>
</gene>
<feature type="transmembrane region" description="Helical" evidence="1">
    <location>
        <begin position="108"/>
        <end position="126"/>
    </location>
</feature>
<proteinExistence type="predicted"/>
<feature type="transmembrane region" description="Helical" evidence="1">
    <location>
        <begin position="7"/>
        <end position="24"/>
    </location>
</feature>
<comment type="caution">
    <text evidence="2">The sequence shown here is derived from an EMBL/GenBank/DDBJ whole genome shotgun (WGS) entry which is preliminary data.</text>
</comment>
<sequence length="128" mass="14158">MKLKNKELIVGAGMASCAIGKYLLPKQMVILVSTGIACLLLPLLFCRKYKWPRIMIWLIVMALLIAISVIVLELGVVSKDIGVSVLFSLLLGEFLGAGILTWNQYRGISYKSFGIVFILILMELIAKL</sequence>
<dbReference type="EMBL" id="VTOY01000002">
    <property type="protein sequence ID" value="TYZ23912.1"/>
    <property type="molecule type" value="Genomic_DNA"/>
</dbReference>
<dbReference type="OrthoDB" id="1666119at2"/>
<dbReference type="Proteomes" id="UP000323646">
    <property type="component" value="Unassembled WGS sequence"/>
</dbReference>
<keyword evidence="1" id="KW-0472">Membrane</keyword>
<keyword evidence="1" id="KW-1133">Transmembrane helix</keyword>
<accession>A0A5D6W909</accession>
<evidence type="ECO:0000313" key="3">
    <source>
        <dbReference type="Proteomes" id="UP000323646"/>
    </source>
</evidence>
<keyword evidence="1" id="KW-0812">Transmembrane</keyword>
<evidence type="ECO:0000313" key="2">
    <source>
        <dbReference type="EMBL" id="TYZ23912.1"/>
    </source>
</evidence>
<feature type="transmembrane region" description="Helical" evidence="1">
    <location>
        <begin position="81"/>
        <end position="101"/>
    </location>
</feature>
<feature type="transmembrane region" description="Helical" evidence="1">
    <location>
        <begin position="30"/>
        <end position="47"/>
    </location>
</feature>
<dbReference type="AlphaFoldDB" id="A0A5D6W909"/>
<feature type="transmembrane region" description="Helical" evidence="1">
    <location>
        <begin position="54"/>
        <end position="75"/>
    </location>
</feature>
<keyword evidence="3" id="KW-1185">Reference proteome</keyword>
<organism evidence="2 3">
    <name type="scientific">Selenomonas ruminis</name>
    <dbReference type="NCBI Taxonomy" id="2593411"/>
    <lineage>
        <taxon>Bacteria</taxon>
        <taxon>Bacillati</taxon>
        <taxon>Bacillota</taxon>
        <taxon>Negativicutes</taxon>
        <taxon>Selenomonadales</taxon>
        <taxon>Selenomonadaceae</taxon>
        <taxon>Selenomonas</taxon>
    </lineage>
</organism>
<evidence type="ECO:0000256" key="1">
    <source>
        <dbReference type="SAM" id="Phobius"/>
    </source>
</evidence>
<reference evidence="2 3" key="1">
    <citation type="submission" date="2019-08" db="EMBL/GenBank/DDBJ databases">
        <title>Selenomonas sp. mPRGC5 and Selenomonas sp. mPRGC8 isolated from ruminal fluid of dairy goat (Capra hircus).</title>
        <authorList>
            <person name="Poothong S."/>
            <person name="Nuengjamnong C."/>
            <person name="Tanasupawat S."/>
        </authorList>
    </citation>
    <scope>NUCLEOTIDE SEQUENCE [LARGE SCALE GENOMIC DNA]</scope>
    <source>
        <strain evidence="3">mPRGC5</strain>
    </source>
</reference>
<protein>
    <submittedName>
        <fullName evidence="2">Uncharacterized protein</fullName>
    </submittedName>
</protein>
<dbReference type="RefSeq" id="WP_149170841.1">
    <property type="nucleotide sequence ID" value="NZ_VTOY01000002.1"/>
</dbReference>